<sequence length="125" mass="14016">MSSTSERTTTPADEFTCRWDNMTASSSGIMLRDPSRCLHVECWHTMYGAFIDVTIVHEARGCINASQALSFKNKTYHFFPRMTPIDEALEICEKINGTLAVPDNREQELELGELGAEGFGEDTPH</sequence>
<proteinExistence type="predicted"/>
<dbReference type="AlphaFoldDB" id="A0A6A4UZE1"/>
<protein>
    <submittedName>
        <fullName evidence="1">Uncharacterized protein</fullName>
    </submittedName>
</protein>
<dbReference type="CDD" id="cd00037">
    <property type="entry name" value="CLECT"/>
    <property type="match status" value="1"/>
</dbReference>
<evidence type="ECO:0000313" key="2">
    <source>
        <dbReference type="Proteomes" id="UP000440578"/>
    </source>
</evidence>
<dbReference type="Proteomes" id="UP000440578">
    <property type="component" value="Unassembled WGS sequence"/>
</dbReference>
<dbReference type="SUPFAM" id="SSF56436">
    <property type="entry name" value="C-type lectin-like"/>
    <property type="match status" value="1"/>
</dbReference>
<organism evidence="1 2">
    <name type="scientific">Amphibalanus amphitrite</name>
    <name type="common">Striped barnacle</name>
    <name type="synonym">Balanus amphitrite</name>
    <dbReference type="NCBI Taxonomy" id="1232801"/>
    <lineage>
        <taxon>Eukaryota</taxon>
        <taxon>Metazoa</taxon>
        <taxon>Ecdysozoa</taxon>
        <taxon>Arthropoda</taxon>
        <taxon>Crustacea</taxon>
        <taxon>Multicrustacea</taxon>
        <taxon>Cirripedia</taxon>
        <taxon>Thoracica</taxon>
        <taxon>Thoracicalcarea</taxon>
        <taxon>Balanomorpha</taxon>
        <taxon>Balanoidea</taxon>
        <taxon>Balanidae</taxon>
        <taxon>Amphibalaninae</taxon>
        <taxon>Amphibalanus</taxon>
    </lineage>
</organism>
<gene>
    <name evidence="1" type="ORF">FJT64_014349</name>
</gene>
<accession>A0A6A4UZE1</accession>
<dbReference type="EMBL" id="VIIS01002210">
    <property type="protein sequence ID" value="KAF0287163.1"/>
    <property type="molecule type" value="Genomic_DNA"/>
</dbReference>
<name>A0A6A4UZE1_AMPAM</name>
<keyword evidence="2" id="KW-1185">Reference proteome</keyword>
<evidence type="ECO:0000313" key="1">
    <source>
        <dbReference type="EMBL" id="KAF0287163.1"/>
    </source>
</evidence>
<dbReference type="InterPro" id="IPR016187">
    <property type="entry name" value="CTDL_fold"/>
</dbReference>
<reference evidence="1 2" key="1">
    <citation type="submission" date="2019-07" db="EMBL/GenBank/DDBJ databases">
        <title>Draft genome assembly of a fouling barnacle, Amphibalanus amphitrite (Darwin, 1854): The first reference genome for Thecostraca.</title>
        <authorList>
            <person name="Kim W."/>
        </authorList>
    </citation>
    <scope>NUCLEOTIDE SEQUENCE [LARGE SCALE GENOMIC DNA]</scope>
    <source>
        <strain evidence="1">SNU_AA5</strain>
        <tissue evidence="1">Soma without cirri and trophi</tissue>
    </source>
</reference>
<comment type="caution">
    <text evidence="1">The sequence shown here is derived from an EMBL/GenBank/DDBJ whole genome shotgun (WGS) entry which is preliminary data.</text>
</comment>
<dbReference type="OrthoDB" id="6404897at2759"/>